<dbReference type="EMBL" id="BJVI01000016">
    <property type="protein sequence ID" value="GEL18150.1"/>
    <property type="molecule type" value="Genomic_DNA"/>
</dbReference>
<dbReference type="RefSeq" id="WP_028931145.1">
    <property type="nucleotide sequence ID" value="NZ_AUII01000021.1"/>
</dbReference>
<dbReference type="Proteomes" id="UP000321328">
    <property type="component" value="Unassembled WGS sequence"/>
</dbReference>
<evidence type="ECO:0000313" key="4">
    <source>
        <dbReference type="Proteomes" id="UP000321328"/>
    </source>
</evidence>
<keyword evidence="2" id="KW-0812">Transmembrane</keyword>
<feature type="transmembrane region" description="Helical" evidence="2">
    <location>
        <begin position="7"/>
        <end position="28"/>
    </location>
</feature>
<evidence type="ECO:0000313" key="3">
    <source>
        <dbReference type="EMBL" id="GEL18150.1"/>
    </source>
</evidence>
<feature type="region of interest" description="Disordered" evidence="1">
    <location>
        <begin position="72"/>
        <end position="107"/>
    </location>
</feature>
<evidence type="ECO:0000256" key="1">
    <source>
        <dbReference type="SAM" id="MobiDB-lite"/>
    </source>
</evidence>
<dbReference type="AlphaFoldDB" id="A0A511D030"/>
<accession>A0A511D030</accession>
<feature type="transmembrane region" description="Helical" evidence="2">
    <location>
        <begin position="34"/>
        <end position="55"/>
    </location>
</feature>
<sequence length="107" mass="11346">MRRVPAAWSGLAALAAVAYVLVAATFLVTGGKPYYLAGLYPVLLAAGAEPVLRWAGRGAAWARRALLAPAHSGHNSYWSWGPPPEDAATHPRRRPAPHRPAPPGPRP</sequence>
<evidence type="ECO:0000256" key="2">
    <source>
        <dbReference type="SAM" id="Phobius"/>
    </source>
</evidence>
<dbReference type="STRING" id="1123024.GCA_000423625_03722"/>
<protein>
    <submittedName>
        <fullName evidence="3">Uncharacterized protein</fullName>
    </submittedName>
</protein>
<keyword evidence="2" id="KW-1133">Transmembrane helix</keyword>
<comment type="caution">
    <text evidence="3">The sequence shown here is derived from an EMBL/GenBank/DDBJ whole genome shotgun (WGS) entry which is preliminary data.</text>
</comment>
<proteinExistence type="predicted"/>
<feature type="compositionally biased region" description="Pro residues" evidence="1">
    <location>
        <begin position="98"/>
        <end position="107"/>
    </location>
</feature>
<reference evidence="3 4" key="1">
    <citation type="submission" date="2019-07" db="EMBL/GenBank/DDBJ databases">
        <title>Whole genome shotgun sequence of Pseudonocardia asaccharolytica NBRC 16224.</title>
        <authorList>
            <person name="Hosoyama A."/>
            <person name="Uohara A."/>
            <person name="Ohji S."/>
            <person name="Ichikawa N."/>
        </authorList>
    </citation>
    <scope>NUCLEOTIDE SEQUENCE [LARGE SCALE GENOMIC DNA]</scope>
    <source>
        <strain evidence="3 4">NBRC 16224</strain>
    </source>
</reference>
<keyword evidence="4" id="KW-1185">Reference proteome</keyword>
<organism evidence="3 4">
    <name type="scientific">Pseudonocardia asaccharolytica DSM 44247 = NBRC 16224</name>
    <dbReference type="NCBI Taxonomy" id="1123024"/>
    <lineage>
        <taxon>Bacteria</taxon>
        <taxon>Bacillati</taxon>
        <taxon>Actinomycetota</taxon>
        <taxon>Actinomycetes</taxon>
        <taxon>Pseudonocardiales</taxon>
        <taxon>Pseudonocardiaceae</taxon>
        <taxon>Pseudonocardia</taxon>
    </lineage>
</organism>
<gene>
    <name evidence="3" type="ORF">PA7_19870</name>
</gene>
<name>A0A511D030_9PSEU</name>
<keyword evidence="2" id="KW-0472">Membrane</keyword>